<protein>
    <submittedName>
        <fullName evidence="6">Transcriptional regulator, TetR</fullName>
    </submittedName>
</protein>
<organism evidence="6 7">
    <name type="scientific">Asanoa siamensis</name>
    <dbReference type="NCBI Taxonomy" id="926357"/>
    <lineage>
        <taxon>Bacteria</taxon>
        <taxon>Bacillati</taxon>
        <taxon>Actinomycetota</taxon>
        <taxon>Actinomycetes</taxon>
        <taxon>Micromonosporales</taxon>
        <taxon>Micromonosporaceae</taxon>
        <taxon>Asanoa</taxon>
    </lineage>
</organism>
<keyword evidence="3" id="KW-0804">Transcription</keyword>
<evidence type="ECO:0000313" key="6">
    <source>
        <dbReference type="EMBL" id="GIF77652.1"/>
    </source>
</evidence>
<evidence type="ECO:0000256" key="3">
    <source>
        <dbReference type="ARBA" id="ARBA00023163"/>
    </source>
</evidence>
<dbReference type="Gene3D" id="1.10.357.10">
    <property type="entry name" value="Tetracycline Repressor, domain 2"/>
    <property type="match status" value="1"/>
</dbReference>
<evidence type="ECO:0000256" key="2">
    <source>
        <dbReference type="ARBA" id="ARBA00023125"/>
    </source>
</evidence>
<evidence type="ECO:0000256" key="4">
    <source>
        <dbReference type="PROSITE-ProRule" id="PRU00335"/>
    </source>
</evidence>
<dbReference type="InterPro" id="IPR009057">
    <property type="entry name" value="Homeodomain-like_sf"/>
</dbReference>
<dbReference type="Pfam" id="PF00440">
    <property type="entry name" value="TetR_N"/>
    <property type="match status" value="1"/>
</dbReference>
<feature type="domain" description="HTH tetR-type" evidence="5">
    <location>
        <begin position="11"/>
        <end position="71"/>
    </location>
</feature>
<keyword evidence="7" id="KW-1185">Reference proteome</keyword>
<name>A0ABQ4D286_9ACTN</name>
<comment type="caution">
    <text evidence="6">The sequence shown here is derived from an EMBL/GenBank/DDBJ whole genome shotgun (WGS) entry which is preliminary data.</text>
</comment>
<reference evidence="6 7" key="1">
    <citation type="submission" date="2021-01" db="EMBL/GenBank/DDBJ databases">
        <title>Whole genome shotgun sequence of Asanoa siamensis NBRC 107932.</title>
        <authorList>
            <person name="Komaki H."/>
            <person name="Tamura T."/>
        </authorList>
    </citation>
    <scope>NUCLEOTIDE SEQUENCE [LARGE SCALE GENOMIC DNA]</scope>
    <source>
        <strain evidence="6 7">NBRC 107932</strain>
    </source>
</reference>
<dbReference type="InterPro" id="IPR036271">
    <property type="entry name" value="Tet_transcr_reg_TetR-rel_C_sf"/>
</dbReference>
<gene>
    <name evidence="6" type="ORF">Asi02nite_71700</name>
</gene>
<evidence type="ECO:0000256" key="1">
    <source>
        <dbReference type="ARBA" id="ARBA00023015"/>
    </source>
</evidence>
<proteinExistence type="predicted"/>
<keyword evidence="1" id="KW-0805">Transcription regulation</keyword>
<keyword evidence="2 4" id="KW-0238">DNA-binding</keyword>
<evidence type="ECO:0000259" key="5">
    <source>
        <dbReference type="PROSITE" id="PS50977"/>
    </source>
</evidence>
<dbReference type="Proteomes" id="UP000604117">
    <property type="component" value="Unassembled WGS sequence"/>
</dbReference>
<feature type="DNA-binding region" description="H-T-H motif" evidence="4">
    <location>
        <begin position="34"/>
        <end position="53"/>
    </location>
</feature>
<accession>A0ABQ4D286</accession>
<dbReference type="PANTHER" id="PTHR30055:SF234">
    <property type="entry name" value="HTH-TYPE TRANSCRIPTIONAL REGULATOR BETI"/>
    <property type="match status" value="1"/>
</dbReference>
<dbReference type="PANTHER" id="PTHR30055">
    <property type="entry name" value="HTH-TYPE TRANSCRIPTIONAL REGULATOR RUTR"/>
    <property type="match status" value="1"/>
</dbReference>
<dbReference type="RefSeq" id="WP_203718508.1">
    <property type="nucleotide sequence ID" value="NZ_BONE01000098.1"/>
</dbReference>
<dbReference type="EMBL" id="BONE01000098">
    <property type="protein sequence ID" value="GIF77652.1"/>
    <property type="molecule type" value="Genomic_DNA"/>
</dbReference>
<dbReference type="PROSITE" id="PS50977">
    <property type="entry name" value="HTH_TETR_2"/>
    <property type="match status" value="1"/>
</dbReference>
<evidence type="ECO:0000313" key="7">
    <source>
        <dbReference type="Proteomes" id="UP000604117"/>
    </source>
</evidence>
<dbReference type="SUPFAM" id="SSF46689">
    <property type="entry name" value="Homeodomain-like"/>
    <property type="match status" value="1"/>
</dbReference>
<dbReference type="InterPro" id="IPR001647">
    <property type="entry name" value="HTH_TetR"/>
</dbReference>
<dbReference type="SUPFAM" id="SSF48498">
    <property type="entry name" value="Tetracyclin repressor-like, C-terminal domain"/>
    <property type="match status" value="1"/>
</dbReference>
<sequence length="208" mass="22884">MTARPKNSSVGLDESEILRRGVDTFAELGYEATTMRELARRLGVSHNFIHDRYGSKMAFWRAAVDFAFAGVQADRDALVVETADDAERLRRVIQQLFRLAAHETQISRLVADESARDSERLDYLHRGFIQPFWDSIEPTIAALIAAGRVPNVPTHVLYFAIVGPAIAVSQSAIVDRLDPAAAPVADLDRDTLADALSAIVIRGLLGDE</sequence>
<dbReference type="InterPro" id="IPR050109">
    <property type="entry name" value="HTH-type_TetR-like_transc_reg"/>
</dbReference>